<feature type="non-terminal residue" evidence="2">
    <location>
        <position position="131"/>
    </location>
</feature>
<dbReference type="InterPro" id="IPR051563">
    <property type="entry name" value="Glycosyl_Hydrolase_51"/>
</dbReference>
<proteinExistence type="predicted"/>
<sequence>MHRRGSGEGNAFDWKHTVGPLHTRVPDFNLWALRTPGGDYSQSHQIGFYEYFLLCEDLGAAAVPVVPAGISCQFRSRQSLATHGAEFETLRRDVRDLVEWATGDASRGGWAALRAEAGHPDPFEMKYLAIG</sequence>
<dbReference type="PANTHER" id="PTHR31776:SF26">
    <property type="entry name" value="SECRETED ARABINOSIDASE"/>
    <property type="match status" value="1"/>
</dbReference>
<reference evidence="2" key="1">
    <citation type="journal article" date="2013" name="Environ. Microbiol.">
        <title>Seasonally variable intestinal metagenomes of the red palm weevil (Rhynchophorus ferrugineus).</title>
        <authorList>
            <person name="Jia S."/>
            <person name="Zhang X."/>
            <person name="Zhang G."/>
            <person name="Yin A."/>
            <person name="Zhang S."/>
            <person name="Li F."/>
            <person name="Wang L."/>
            <person name="Zhao D."/>
            <person name="Yun Q."/>
            <person name="Tala"/>
            <person name="Wang J."/>
            <person name="Sun G."/>
            <person name="Baabdullah M."/>
            <person name="Yu X."/>
            <person name="Hu S."/>
            <person name="Al-Mssallem I.S."/>
            <person name="Yu J."/>
        </authorList>
    </citation>
    <scope>NUCLEOTIDE SEQUENCE</scope>
</reference>
<dbReference type="EMBL" id="KF122867">
    <property type="protein sequence ID" value="AIA90165.1"/>
    <property type="molecule type" value="Genomic_DNA"/>
</dbReference>
<evidence type="ECO:0000259" key="1">
    <source>
        <dbReference type="Pfam" id="PF22848"/>
    </source>
</evidence>
<accession>A0A060CAV6</accession>
<dbReference type="PANTHER" id="PTHR31776">
    <property type="entry name" value="ALPHA-L-ARABINOFURANOSIDASE 1"/>
    <property type="match status" value="1"/>
</dbReference>
<dbReference type="Pfam" id="PF22848">
    <property type="entry name" value="ASD1_dom"/>
    <property type="match status" value="1"/>
</dbReference>
<dbReference type="Gene3D" id="3.20.20.80">
    <property type="entry name" value="Glycosidases"/>
    <property type="match status" value="1"/>
</dbReference>
<dbReference type="GO" id="GO:0046556">
    <property type="term" value="F:alpha-L-arabinofuranosidase activity"/>
    <property type="evidence" value="ECO:0007669"/>
    <property type="project" value="TreeGrafter"/>
</dbReference>
<dbReference type="InterPro" id="IPR017853">
    <property type="entry name" value="GH"/>
</dbReference>
<protein>
    <submittedName>
        <fullName evidence="2">CAZy families GH51 protein</fullName>
    </submittedName>
</protein>
<dbReference type="AlphaFoldDB" id="A0A060CAV6"/>
<dbReference type="SUPFAM" id="SSF51445">
    <property type="entry name" value="(Trans)glycosidases"/>
    <property type="match status" value="1"/>
</dbReference>
<name>A0A060CAV6_9BACT</name>
<organism evidence="2">
    <name type="scientific">uncultured Prevotella sp</name>
    <dbReference type="NCBI Taxonomy" id="159272"/>
    <lineage>
        <taxon>Bacteria</taxon>
        <taxon>Pseudomonadati</taxon>
        <taxon>Bacteroidota</taxon>
        <taxon>Bacteroidia</taxon>
        <taxon>Bacteroidales</taxon>
        <taxon>Prevotellaceae</taxon>
        <taxon>Prevotella</taxon>
        <taxon>environmental samples</taxon>
    </lineage>
</organism>
<feature type="domain" description="Alpha-L-arabinofuranosidase 1 catalytic" evidence="1">
    <location>
        <begin position="8"/>
        <end position="131"/>
    </location>
</feature>
<evidence type="ECO:0000313" key="2">
    <source>
        <dbReference type="EMBL" id="AIA90165.1"/>
    </source>
</evidence>
<dbReference type="InterPro" id="IPR055235">
    <property type="entry name" value="ASD1_cat"/>
</dbReference>